<feature type="compositionally biased region" description="Low complexity" evidence="11">
    <location>
        <begin position="228"/>
        <end position="243"/>
    </location>
</feature>
<reference evidence="15 16" key="1">
    <citation type="submission" date="2019-03" db="EMBL/GenBank/DDBJ databases">
        <title>Rhodosporidium diobovatum UCD-FST 08-225 genome sequencing, assembly, and annotation.</title>
        <authorList>
            <person name="Fakankun I.U."/>
            <person name="Fristensky B."/>
            <person name="Levin D.B."/>
        </authorList>
    </citation>
    <scope>NUCLEOTIDE SEQUENCE [LARGE SCALE GENOMIC DNA]</scope>
    <source>
        <strain evidence="15 16">UCD-FST 08-225</strain>
    </source>
</reference>
<keyword evidence="16" id="KW-1185">Reference proteome</keyword>
<dbReference type="InterPro" id="IPR038718">
    <property type="entry name" value="SNF2-like_sf"/>
</dbReference>
<dbReference type="PROSITE" id="PS51194">
    <property type="entry name" value="HELICASE_CTER"/>
    <property type="match status" value="1"/>
</dbReference>
<feature type="domain" description="Helicase ATP-binding" evidence="13">
    <location>
        <begin position="509"/>
        <end position="706"/>
    </location>
</feature>
<dbReference type="SUPFAM" id="SSF52540">
    <property type="entry name" value="P-loop containing nucleoside triphosphate hydrolases"/>
    <property type="match status" value="2"/>
</dbReference>
<evidence type="ECO:0000259" key="14">
    <source>
        <dbReference type="PROSITE" id="PS51194"/>
    </source>
</evidence>
<dbReference type="SMART" id="SM00184">
    <property type="entry name" value="RING"/>
    <property type="match status" value="1"/>
</dbReference>
<dbReference type="EMBL" id="SOZI01000033">
    <property type="protein sequence ID" value="TNY21992.1"/>
    <property type="molecule type" value="Genomic_DNA"/>
</dbReference>
<dbReference type="InterPro" id="IPR014001">
    <property type="entry name" value="Helicase_ATP-bd"/>
</dbReference>
<evidence type="ECO:0000259" key="12">
    <source>
        <dbReference type="PROSITE" id="PS50089"/>
    </source>
</evidence>
<feature type="compositionally biased region" description="Polar residues" evidence="11">
    <location>
        <begin position="178"/>
        <end position="197"/>
    </location>
</feature>
<accession>A0A5C5G0M0</accession>
<dbReference type="InterPro" id="IPR001650">
    <property type="entry name" value="Helicase_C-like"/>
</dbReference>
<dbReference type="PANTHER" id="PTHR45626:SF16">
    <property type="entry name" value="ATP-DEPENDENT HELICASE ULS1"/>
    <property type="match status" value="1"/>
</dbReference>
<dbReference type="InterPro" id="IPR027417">
    <property type="entry name" value="P-loop_NTPase"/>
</dbReference>
<keyword evidence="5" id="KW-0378">Hydrolase</keyword>
<dbReference type="PROSITE" id="PS51192">
    <property type="entry name" value="HELICASE_ATP_BIND_1"/>
    <property type="match status" value="1"/>
</dbReference>
<comment type="similarity">
    <text evidence="1">Belongs to the SNF2/RAD54 helicase family.</text>
</comment>
<evidence type="ECO:0000313" key="15">
    <source>
        <dbReference type="EMBL" id="TNY21992.1"/>
    </source>
</evidence>
<evidence type="ECO:0000256" key="1">
    <source>
        <dbReference type="ARBA" id="ARBA00007025"/>
    </source>
</evidence>
<dbReference type="InterPro" id="IPR013083">
    <property type="entry name" value="Znf_RING/FYVE/PHD"/>
</dbReference>
<dbReference type="GO" id="GO:0004386">
    <property type="term" value="F:helicase activity"/>
    <property type="evidence" value="ECO:0007669"/>
    <property type="project" value="UniProtKB-KW"/>
</dbReference>
<dbReference type="Gene3D" id="3.30.40.10">
    <property type="entry name" value="Zinc/RING finger domain, C3HC4 (zinc finger)"/>
    <property type="match status" value="1"/>
</dbReference>
<evidence type="ECO:0000256" key="3">
    <source>
        <dbReference type="ARBA" id="ARBA00022741"/>
    </source>
</evidence>
<feature type="coiled-coil region" evidence="10">
    <location>
        <begin position="822"/>
        <end position="849"/>
    </location>
</feature>
<comment type="caution">
    <text evidence="15">The sequence shown here is derived from an EMBL/GenBank/DDBJ whole genome shotgun (WGS) entry which is preliminary data.</text>
</comment>
<keyword evidence="7" id="KW-0862">Zinc</keyword>
<dbReference type="InterPro" id="IPR050628">
    <property type="entry name" value="SNF2_RAD54_helicase_TF"/>
</dbReference>
<keyword evidence="3" id="KW-0547">Nucleotide-binding</keyword>
<evidence type="ECO:0000256" key="4">
    <source>
        <dbReference type="ARBA" id="ARBA00022771"/>
    </source>
</evidence>
<evidence type="ECO:0000256" key="2">
    <source>
        <dbReference type="ARBA" id="ARBA00022723"/>
    </source>
</evidence>
<dbReference type="Pfam" id="PF00176">
    <property type="entry name" value="SNF2-rel_dom"/>
    <property type="match status" value="1"/>
</dbReference>
<keyword evidence="4 9" id="KW-0863">Zinc-finger</keyword>
<evidence type="ECO:0000256" key="8">
    <source>
        <dbReference type="ARBA" id="ARBA00022840"/>
    </source>
</evidence>
<dbReference type="GO" id="GO:0008094">
    <property type="term" value="F:ATP-dependent activity, acting on DNA"/>
    <property type="evidence" value="ECO:0007669"/>
    <property type="project" value="TreeGrafter"/>
</dbReference>
<dbReference type="PROSITE" id="PS50089">
    <property type="entry name" value="ZF_RING_2"/>
    <property type="match status" value="1"/>
</dbReference>
<evidence type="ECO:0000259" key="13">
    <source>
        <dbReference type="PROSITE" id="PS51192"/>
    </source>
</evidence>
<proteinExistence type="inferred from homology"/>
<organism evidence="15 16">
    <name type="scientific">Rhodotorula diobovata</name>
    <dbReference type="NCBI Taxonomy" id="5288"/>
    <lineage>
        <taxon>Eukaryota</taxon>
        <taxon>Fungi</taxon>
        <taxon>Dikarya</taxon>
        <taxon>Basidiomycota</taxon>
        <taxon>Pucciniomycotina</taxon>
        <taxon>Microbotryomycetes</taxon>
        <taxon>Sporidiobolales</taxon>
        <taxon>Sporidiobolaceae</taxon>
        <taxon>Rhodotorula</taxon>
    </lineage>
</organism>
<dbReference type="GO" id="GO:0000724">
    <property type="term" value="P:double-strand break repair via homologous recombination"/>
    <property type="evidence" value="ECO:0007669"/>
    <property type="project" value="TreeGrafter"/>
</dbReference>
<dbReference type="STRING" id="5288.A0A5C5G0M0"/>
<evidence type="ECO:0000256" key="11">
    <source>
        <dbReference type="SAM" id="MobiDB-lite"/>
    </source>
</evidence>
<dbReference type="CDD" id="cd18793">
    <property type="entry name" value="SF2_C_SNF"/>
    <property type="match status" value="1"/>
</dbReference>
<feature type="region of interest" description="Disordered" evidence="11">
    <location>
        <begin position="974"/>
        <end position="1070"/>
    </location>
</feature>
<dbReference type="GO" id="GO:0008270">
    <property type="term" value="F:zinc ion binding"/>
    <property type="evidence" value="ECO:0007669"/>
    <property type="project" value="UniProtKB-KW"/>
</dbReference>
<evidence type="ECO:0000256" key="10">
    <source>
        <dbReference type="SAM" id="Coils"/>
    </source>
</evidence>
<sequence length="1263" mass="138618">MATMTGLELLHKVFTDEPVLSPEAVSCESDFNAHVLRFPNDTNWIATRSPPGTGYGTVVCMEDSCFQEIPLDPHPTVPGGGVERGFGCLLTFWDHIQKSEAHKAARDARIAREKVHLSSLLSSRATHTPHASLCSQVIKSEAPPKSWTPKVKAPGSQPSSDEGSRSRNKHAHDPYSSVAGSSGLKSIGATPSGSGTVPQKRKSNGLQARSSAGDVFLDDDAVDKKPRIGGPAAGAAAAKPKPGVLADRKNAAPAAGPAPLQPEEQAELAKIKREIEHCEAALSTLRYHPEASRGTVWYDKFDEIQRELIPLRTKLRMYDGRPGGGTPAKAANPTEALANADAARKQALAAAAAALQGELVNGGYTCAADAPQEVRQEFLRRPQVAAALYSTWVKATPGAVAGPSGARAAGDAIDAAMNALSGLNAGRLGGDDGYDSDEERMWGQLAPVTGVADFDTFVKAALEGEGFEGNVNVQKACEAIGLANMSAKVPHMTCTLLPHQIIACAWTKQQEAGKTYGGIIGDEMGLGKTIEAIATCLLNESKDPKEKTTLIVAPLALLAQWRAELEEKVEEGYLSILTYHGAERKKYKRKHILKYDFVLTTYGTLIADFDDDESYEKSARKAAKKAGEPEAWENYIKPSKGAGPLFDDCSFYRVILDEAQQIRNRSTKISRAVLHLDSLFRWALTGTPVTNSLSDLFPLFRFLQLKPWFEWKYYQESVVRHEKSRPDIAGRKAQAILRTCMLRRKKDSKLDGKELISLKEKHIALHELEFAPEEREIYEMVETRAQEKFNKFLRAGTVMKNYSHVLLLLLRLRQVCFHPALIADAEQTLAQKEAAKQALKDEVARAKKELGAPIVQKVRRARLDAAVERCQAERDGKGSEVANNDDCPLCLEDVLASESGSRISRCGHIFCTACITAVIEEPLIDDQDDEAPGKRCKPDQRPCPMCRGPVGPKDLYNLAAFEPTDEEICLATGQDADMDDGDDVDETLGGFIAPDGDVDADEDDDDFGKAVLKKKPKQPNRAIIQDSDDEDAQQSEAEEEYAPKAFKGKGKETDDKTEKKKKKKKGRTMQELQWMREQEPSTKMLWVMSELERMFKENPDDKIIVISSFVAALDMLDNYLVNQGVRTLRYQGDMSISDRDETLRTFRKSKKRKVMLLSLKSGGVGLTLTRANRVISLDLAWSNAVESQAFDRVHRIGQEKEVFVNRLTIAKTVEQRILELQNKKQGLADASMGEGKAHKMGKLTVADLAGLFGLTANGDRVRG</sequence>
<feature type="compositionally biased region" description="Acidic residues" evidence="11">
    <location>
        <begin position="996"/>
        <end position="1006"/>
    </location>
</feature>
<feature type="domain" description="Helicase C-terminal" evidence="14">
    <location>
        <begin position="1083"/>
        <end position="1238"/>
    </location>
</feature>
<dbReference type="SUPFAM" id="SSF57850">
    <property type="entry name" value="RING/U-box"/>
    <property type="match status" value="1"/>
</dbReference>
<feature type="compositionally biased region" description="Basic and acidic residues" evidence="11">
    <location>
        <begin position="1049"/>
        <end position="1058"/>
    </location>
</feature>
<feature type="compositionally biased region" description="Acidic residues" evidence="11">
    <location>
        <begin position="1026"/>
        <end position="1040"/>
    </location>
</feature>
<dbReference type="PROSITE" id="PS00518">
    <property type="entry name" value="ZF_RING_1"/>
    <property type="match status" value="1"/>
</dbReference>
<protein>
    <submittedName>
        <fullName evidence="15">SNF2 family N-terminal domain-containing protein</fullName>
    </submittedName>
</protein>
<dbReference type="OrthoDB" id="423559at2759"/>
<evidence type="ECO:0000256" key="5">
    <source>
        <dbReference type="ARBA" id="ARBA00022801"/>
    </source>
</evidence>
<dbReference type="GO" id="GO:0016787">
    <property type="term" value="F:hydrolase activity"/>
    <property type="evidence" value="ECO:0007669"/>
    <property type="project" value="UniProtKB-KW"/>
</dbReference>
<dbReference type="InterPro" id="IPR001841">
    <property type="entry name" value="Znf_RING"/>
</dbReference>
<keyword evidence="6" id="KW-0347">Helicase</keyword>
<dbReference type="SMART" id="SM00487">
    <property type="entry name" value="DEXDc"/>
    <property type="match status" value="1"/>
</dbReference>
<dbReference type="Proteomes" id="UP000311382">
    <property type="component" value="Unassembled WGS sequence"/>
</dbReference>
<dbReference type="InterPro" id="IPR000330">
    <property type="entry name" value="SNF2_N"/>
</dbReference>
<feature type="domain" description="RING-type" evidence="12">
    <location>
        <begin position="887"/>
        <end position="947"/>
    </location>
</feature>
<dbReference type="PANTHER" id="PTHR45626">
    <property type="entry name" value="TRANSCRIPTION TERMINATION FACTOR 2-RELATED"/>
    <property type="match status" value="1"/>
</dbReference>
<dbReference type="CDD" id="cd18008">
    <property type="entry name" value="DEXDc_SHPRH-like"/>
    <property type="match status" value="1"/>
</dbReference>
<dbReference type="AlphaFoldDB" id="A0A5C5G0M0"/>
<keyword evidence="2" id="KW-0479">Metal-binding</keyword>
<keyword evidence="8" id="KW-0067">ATP-binding</keyword>
<dbReference type="InterPro" id="IPR049730">
    <property type="entry name" value="SNF2/RAD54-like_C"/>
</dbReference>
<dbReference type="Pfam" id="PF00271">
    <property type="entry name" value="Helicase_C"/>
    <property type="match status" value="1"/>
</dbReference>
<dbReference type="Gene3D" id="3.40.50.10810">
    <property type="entry name" value="Tandem AAA-ATPase domain"/>
    <property type="match status" value="1"/>
</dbReference>
<name>A0A5C5G0M0_9BASI</name>
<dbReference type="SMART" id="SM00490">
    <property type="entry name" value="HELICc"/>
    <property type="match status" value="1"/>
</dbReference>
<feature type="compositionally biased region" description="Acidic residues" evidence="11">
    <location>
        <begin position="976"/>
        <end position="986"/>
    </location>
</feature>
<dbReference type="GO" id="GO:0005634">
    <property type="term" value="C:nucleus"/>
    <property type="evidence" value="ECO:0007669"/>
    <property type="project" value="TreeGrafter"/>
</dbReference>
<dbReference type="InterPro" id="IPR017907">
    <property type="entry name" value="Znf_RING_CS"/>
</dbReference>
<evidence type="ECO:0000256" key="6">
    <source>
        <dbReference type="ARBA" id="ARBA00022806"/>
    </source>
</evidence>
<keyword evidence="10" id="KW-0175">Coiled coil</keyword>
<feature type="region of interest" description="Disordered" evidence="11">
    <location>
        <begin position="141"/>
        <end position="243"/>
    </location>
</feature>
<evidence type="ECO:0000256" key="7">
    <source>
        <dbReference type="ARBA" id="ARBA00022833"/>
    </source>
</evidence>
<dbReference type="Gene3D" id="3.40.50.300">
    <property type="entry name" value="P-loop containing nucleotide triphosphate hydrolases"/>
    <property type="match status" value="1"/>
</dbReference>
<gene>
    <name evidence="15" type="ORF">DMC30DRAFT_445685</name>
</gene>
<dbReference type="GO" id="GO:0005524">
    <property type="term" value="F:ATP binding"/>
    <property type="evidence" value="ECO:0007669"/>
    <property type="project" value="UniProtKB-KW"/>
</dbReference>
<evidence type="ECO:0000256" key="9">
    <source>
        <dbReference type="PROSITE-ProRule" id="PRU00175"/>
    </source>
</evidence>
<evidence type="ECO:0000313" key="16">
    <source>
        <dbReference type="Proteomes" id="UP000311382"/>
    </source>
</evidence>
<dbReference type="GO" id="GO:0005737">
    <property type="term" value="C:cytoplasm"/>
    <property type="evidence" value="ECO:0007669"/>
    <property type="project" value="TreeGrafter"/>
</dbReference>